<feature type="compositionally biased region" description="Basic and acidic residues" evidence="2">
    <location>
        <begin position="114"/>
        <end position="135"/>
    </location>
</feature>
<dbReference type="KEGG" id="rub:GBA63_20030"/>
<evidence type="ECO:0000313" key="5">
    <source>
        <dbReference type="Proteomes" id="UP000501452"/>
    </source>
</evidence>
<organism evidence="4 5">
    <name type="scientific">Rubrobacter tropicus</name>
    <dbReference type="NCBI Taxonomy" id="2653851"/>
    <lineage>
        <taxon>Bacteria</taxon>
        <taxon>Bacillati</taxon>
        <taxon>Actinomycetota</taxon>
        <taxon>Rubrobacteria</taxon>
        <taxon>Rubrobacterales</taxon>
        <taxon>Rubrobacteraceae</taxon>
        <taxon>Rubrobacter</taxon>
    </lineage>
</organism>
<proteinExistence type="inferred from homology"/>
<reference evidence="4 5" key="1">
    <citation type="submission" date="2019-10" db="EMBL/GenBank/DDBJ databases">
        <title>Rubrobacter sp nov SCSIO 52090 isolated from a deep-sea sediment in the South China Sea.</title>
        <authorList>
            <person name="Chen R.W."/>
        </authorList>
    </citation>
    <scope>NUCLEOTIDE SEQUENCE [LARGE SCALE GENOMIC DNA]</scope>
    <source>
        <strain evidence="4 5">SCSIO 52909</strain>
    </source>
</reference>
<dbReference type="RefSeq" id="WP_166179110.1">
    <property type="nucleotide sequence ID" value="NZ_CP045119.1"/>
</dbReference>
<protein>
    <recommendedName>
        <fullName evidence="3">Peripheral subunit-binding (PSBD) domain-containing protein</fullName>
    </recommendedName>
</protein>
<feature type="region of interest" description="Disordered" evidence="2">
    <location>
        <begin position="1"/>
        <end position="22"/>
    </location>
</feature>
<dbReference type="InterPro" id="IPR004167">
    <property type="entry name" value="PSBD"/>
</dbReference>
<keyword evidence="5" id="KW-1185">Reference proteome</keyword>
<dbReference type="GO" id="GO:0016746">
    <property type="term" value="F:acyltransferase activity"/>
    <property type="evidence" value="ECO:0007669"/>
    <property type="project" value="InterPro"/>
</dbReference>
<dbReference type="AlphaFoldDB" id="A0A6G8QE02"/>
<name>A0A6G8QE02_9ACTN</name>
<gene>
    <name evidence="4" type="ORF">GBA63_20030</name>
</gene>
<evidence type="ECO:0000256" key="1">
    <source>
        <dbReference type="ARBA" id="ARBA00007317"/>
    </source>
</evidence>
<dbReference type="InterPro" id="IPR036625">
    <property type="entry name" value="E3-bd_dom_sf"/>
</dbReference>
<feature type="domain" description="Peripheral subunit-binding (PSBD)" evidence="3">
    <location>
        <begin position="159"/>
        <end position="196"/>
    </location>
</feature>
<evidence type="ECO:0000259" key="3">
    <source>
        <dbReference type="PROSITE" id="PS51826"/>
    </source>
</evidence>
<dbReference type="Proteomes" id="UP000501452">
    <property type="component" value="Chromosome"/>
</dbReference>
<dbReference type="Pfam" id="PF02817">
    <property type="entry name" value="E3_binding"/>
    <property type="match status" value="1"/>
</dbReference>
<dbReference type="EMBL" id="CP045119">
    <property type="protein sequence ID" value="QIN84683.1"/>
    <property type="molecule type" value="Genomic_DNA"/>
</dbReference>
<evidence type="ECO:0000313" key="4">
    <source>
        <dbReference type="EMBL" id="QIN84683.1"/>
    </source>
</evidence>
<sequence>MTQREPDGRMEEEARAKAAREADDDTDVILDVPVLNIEELDLEVEELRAHISARAELASFLNISVGVDAYVDNVKLNIKGVEAQVQLKVKLERILGSIDRALQAIDNNPQLLDPDFRRSRGGDREEPREEERPRELTAGPETGPGGPAEEPGADGAGPEATPAATKKAKQLGLDLSAVEGTGAGGRVLVKDVMKAADG</sequence>
<comment type="similarity">
    <text evidence="1">Belongs to the 2-oxoacid dehydrogenase family.</text>
</comment>
<dbReference type="Gene3D" id="4.10.320.10">
    <property type="entry name" value="E3-binding domain"/>
    <property type="match status" value="1"/>
</dbReference>
<evidence type="ECO:0000256" key="2">
    <source>
        <dbReference type="SAM" id="MobiDB-lite"/>
    </source>
</evidence>
<feature type="compositionally biased region" description="Low complexity" evidence="2">
    <location>
        <begin position="156"/>
        <end position="165"/>
    </location>
</feature>
<feature type="compositionally biased region" description="Basic and acidic residues" evidence="2">
    <location>
        <begin position="1"/>
        <end position="21"/>
    </location>
</feature>
<dbReference type="PROSITE" id="PS51826">
    <property type="entry name" value="PSBD"/>
    <property type="match status" value="1"/>
</dbReference>
<accession>A0A6G8QE02</accession>
<dbReference type="SUPFAM" id="SSF47005">
    <property type="entry name" value="Peripheral subunit-binding domain of 2-oxo acid dehydrogenase complex"/>
    <property type="match status" value="1"/>
</dbReference>
<feature type="region of interest" description="Disordered" evidence="2">
    <location>
        <begin position="110"/>
        <end position="168"/>
    </location>
</feature>